<dbReference type="FunFam" id="3.90.1150.10:FF:000006">
    <property type="entry name" value="Phosphoserine aminotransferase"/>
    <property type="match status" value="1"/>
</dbReference>
<dbReference type="InterPro" id="IPR015424">
    <property type="entry name" value="PyrdxlP-dep_Trfase"/>
</dbReference>
<dbReference type="GO" id="GO:0006564">
    <property type="term" value="P:L-serine biosynthetic process"/>
    <property type="evidence" value="ECO:0007669"/>
    <property type="project" value="UniProtKB-UniRule"/>
</dbReference>
<dbReference type="UniPathway" id="UPA00244">
    <property type="reaction ID" value="UER00311"/>
</dbReference>
<protein>
    <recommendedName>
        <fullName evidence="12">Phosphoserine aminotransferase</fullName>
        <ecNumber evidence="12">2.6.1.52</ecNumber>
    </recommendedName>
    <alternativeName>
        <fullName evidence="12">Phosphohydroxythreonine aminotransferase</fullName>
        <shortName evidence="12">PSAT</shortName>
    </alternativeName>
</protein>
<dbReference type="HAMAP" id="MF_00160">
    <property type="entry name" value="SerC_aminotrans_5"/>
    <property type="match status" value="1"/>
</dbReference>
<dbReference type="EC" id="2.6.1.52" evidence="12"/>
<comment type="caution">
    <text evidence="15">The sequence shown here is derived from an EMBL/GenBank/DDBJ whole genome shotgun (WGS) entry which is preliminary data.</text>
</comment>
<evidence type="ECO:0000256" key="1">
    <source>
        <dbReference type="ARBA" id="ARBA00004915"/>
    </source>
</evidence>
<keyword evidence="5 12" id="KW-0028">Amino-acid biosynthesis</keyword>
<dbReference type="NCBIfam" id="TIGR01364">
    <property type="entry name" value="serC_1"/>
    <property type="match status" value="1"/>
</dbReference>
<dbReference type="Gene3D" id="3.90.1150.10">
    <property type="entry name" value="Aspartate Aminotransferase, domain 1"/>
    <property type="match status" value="1"/>
</dbReference>
<reference evidence="15 16" key="1">
    <citation type="submission" date="2020-08" db="EMBL/GenBank/DDBJ databases">
        <title>Above-ground endophytic microbial communities from plants in different locations in the United States.</title>
        <authorList>
            <person name="Frank C."/>
        </authorList>
    </citation>
    <scope>NUCLEOTIDE SEQUENCE [LARGE SCALE GENOMIC DNA]</scope>
    <source>
        <strain evidence="15 16">WP4_2_2</strain>
    </source>
</reference>
<dbReference type="RefSeq" id="WP_183720747.1">
    <property type="nucleotide sequence ID" value="NZ_JACHBW010000001.1"/>
</dbReference>
<feature type="modified residue" description="N6-(pyridoxal phosphate)lysine" evidence="12">
    <location>
        <position position="196"/>
    </location>
</feature>
<dbReference type="FunFam" id="3.40.640.10:FF:000010">
    <property type="entry name" value="Phosphoserine aminotransferase"/>
    <property type="match status" value="1"/>
</dbReference>
<evidence type="ECO:0000256" key="12">
    <source>
        <dbReference type="HAMAP-Rule" id="MF_00160"/>
    </source>
</evidence>
<dbReference type="AlphaFoldDB" id="A0A7W9WQQ2"/>
<evidence type="ECO:0000256" key="7">
    <source>
        <dbReference type="ARBA" id="ARBA00022898"/>
    </source>
</evidence>
<evidence type="ECO:0000256" key="9">
    <source>
        <dbReference type="ARBA" id="ARBA00023299"/>
    </source>
</evidence>
<comment type="catalytic activity">
    <reaction evidence="10 12">
        <text>4-(phosphooxy)-L-threonine + 2-oxoglutarate = (R)-3-hydroxy-2-oxo-4-phosphooxybutanoate + L-glutamate</text>
        <dbReference type="Rhea" id="RHEA:16573"/>
        <dbReference type="ChEBI" id="CHEBI:16810"/>
        <dbReference type="ChEBI" id="CHEBI:29985"/>
        <dbReference type="ChEBI" id="CHEBI:58452"/>
        <dbReference type="ChEBI" id="CHEBI:58538"/>
        <dbReference type="EC" id="2.6.1.52"/>
    </reaction>
</comment>
<organism evidence="15 16">
    <name type="scientific">Paraburkholderia bannensis</name>
    <dbReference type="NCBI Taxonomy" id="765414"/>
    <lineage>
        <taxon>Bacteria</taxon>
        <taxon>Pseudomonadati</taxon>
        <taxon>Pseudomonadota</taxon>
        <taxon>Betaproteobacteria</taxon>
        <taxon>Burkholderiales</taxon>
        <taxon>Burkholderiaceae</taxon>
        <taxon>Paraburkholderia</taxon>
    </lineage>
</organism>
<evidence type="ECO:0000256" key="11">
    <source>
        <dbReference type="ARBA" id="ARBA00049007"/>
    </source>
</evidence>
<sequence>MRVFNFSAGPAALPEEVLRQAADEMLDWHGSGMGVMEMSHRGPEFMQIHREALQDLRDLMQVPDSHEILFLQGGGIGENAIVPLNLFGAKPRADFVITGSWSQKSQKEALKYGASHIAATGRTEAGFTHSPARSEWQLSDDPAYVHLCTNETIDGVETFEIPDLGDIPLVADASSHILSRPMDIAKYGVLYGGAQKNIGMAGVTVVIVRKDLLEHAMPICPSAFEWKTVAANNSMFNTPPTYAIYIAGLVFKWLKRQGGLEAIEARNIEKAGLLYDTIDASSFFVNKVERRARSRMNVPFFLADETRNDDFLAGAKARGLLQLKGHKSVGGMRASIYNAVPLEAVQALVEYMKEFEAKHA</sequence>
<evidence type="ECO:0000256" key="6">
    <source>
        <dbReference type="ARBA" id="ARBA00022679"/>
    </source>
</evidence>
<dbReference type="PIRSF" id="PIRSF000525">
    <property type="entry name" value="SerC"/>
    <property type="match status" value="1"/>
</dbReference>
<keyword evidence="12" id="KW-0963">Cytoplasm</keyword>
<dbReference type="EMBL" id="JACHBW010000001">
    <property type="protein sequence ID" value="MBB6100407.1"/>
    <property type="molecule type" value="Genomic_DNA"/>
</dbReference>
<evidence type="ECO:0000256" key="8">
    <source>
        <dbReference type="ARBA" id="ARBA00023096"/>
    </source>
</evidence>
<dbReference type="NCBIfam" id="NF003764">
    <property type="entry name" value="PRK05355.1"/>
    <property type="match status" value="1"/>
</dbReference>
<dbReference type="InterPro" id="IPR022278">
    <property type="entry name" value="Pser_aminoTfrase"/>
</dbReference>
<evidence type="ECO:0000313" key="15">
    <source>
        <dbReference type="EMBL" id="MBB6100407.1"/>
    </source>
</evidence>
<feature type="binding site" evidence="12">
    <location>
        <position position="172"/>
    </location>
    <ligand>
        <name>pyridoxal 5'-phosphate</name>
        <dbReference type="ChEBI" id="CHEBI:597326"/>
    </ligand>
</feature>
<dbReference type="GO" id="GO:0008615">
    <property type="term" value="P:pyridoxine biosynthetic process"/>
    <property type="evidence" value="ECO:0007669"/>
    <property type="project" value="UniProtKB-UniRule"/>
</dbReference>
<keyword evidence="6 12" id="KW-0808">Transferase</keyword>
<dbReference type="UniPathway" id="UPA00135">
    <property type="reaction ID" value="UER00197"/>
</dbReference>
<evidence type="ECO:0000256" key="3">
    <source>
        <dbReference type="ARBA" id="ARBA00006904"/>
    </source>
</evidence>
<feature type="domain" description="Aminotransferase class V" evidence="14">
    <location>
        <begin position="3"/>
        <end position="348"/>
    </location>
</feature>
<evidence type="ECO:0000256" key="4">
    <source>
        <dbReference type="ARBA" id="ARBA00022576"/>
    </source>
</evidence>
<feature type="binding site" evidence="12">
    <location>
        <begin position="237"/>
        <end position="238"/>
    </location>
    <ligand>
        <name>pyridoxal 5'-phosphate</name>
        <dbReference type="ChEBI" id="CHEBI:597326"/>
    </ligand>
</feature>
<dbReference type="PANTHER" id="PTHR43247:SF1">
    <property type="entry name" value="PHOSPHOSERINE AMINOTRANSFERASE"/>
    <property type="match status" value="1"/>
</dbReference>
<comment type="similarity">
    <text evidence="3 12">Belongs to the class-V pyridoxal-phosphate-dependent aminotransferase family. SerC subfamily.</text>
</comment>
<dbReference type="GO" id="GO:0004648">
    <property type="term" value="F:O-phospho-L-serine:2-oxoglutarate aminotransferase activity"/>
    <property type="evidence" value="ECO:0007669"/>
    <property type="project" value="UniProtKB-UniRule"/>
</dbReference>
<dbReference type="InterPro" id="IPR020578">
    <property type="entry name" value="Aminotrans_V_PyrdxlP_BS"/>
</dbReference>
<dbReference type="PROSITE" id="PS00595">
    <property type="entry name" value="AA_TRANSFER_CLASS_5"/>
    <property type="match status" value="1"/>
</dbReference>
<evidence type="ECO:0000256" key="2">
    <source>
        <dbReference type="ARBA" id="ARBA00005099"/>
    </source>
</evidence>
<keyword evidence="4 12" id="KW-0032">Aminotransferase</keyword>
<name>A0A7W9WQQ2_9BURK</name>
<dbReference type="InterPro" id="IPR015421">
    <property type="entry name" value="PyrdxlP-dep_Trfase_major"/>
</dbReference>
<feature type="binding site" evidence="12">
    <location>
        <position position="41"/>
    </location>
    <ligand>
        <name>L-glutamate</name>
        <dbReference type="ChEBI" id="CHEBI:29985"/>
    </ligand>
</feature>
<evidence type="ECO:0000256" key="10">
    <source>
        <dbReference type="ARBA" id="ARBA00047630"/>
    </source>
</evidence>
<comment type="subcellular location">
    <subcellularLocation>
        <location evidence="12">Cytoplasm</location>
    </subcellularLocation>
</comment>
<gene>
    <name evidence="12" type="primary">serC</name>
    <name evidence="15" type="ORF">F4827_000211</name>
</gene>
<feature type="binding site" evidence="12">
    <location>
        <position position="152"/>
    </location>
    <ligand>
        <name>pyridoxal 5'-phosphate</name>
        <dbReference type="ChEBI" id="CHEBI:597326"/>
    </ligand>
</feature>
<feature type="binding site" evidence="12">
    <location>
        <position position="195"/>
    </location>
    <ligand>
        <name>pyridoxal 5'-phosphate</name>
        <dbReference type="ChEBI" id="CHEBI:597326"/>
    </ligand>
</feature>
<dbReference type="GO" id="GO:0030170">
    <property type="term" value="F:pyridoxal phosphate binding"/>
    <property type="evidence" value="ECO:0007669"/>
    <property type="project" value="UniProtKB-UniRule"/>
</dbReference>
<dbReference type="Proteomes" id="UP000571554">
    <property type="component" value="Unassembled WGS sequence"/>
</dbReference>
<comment type="subunit">
    <text evidence="12">Homodimer.</text>
</comment>
<dbReference type="InterPro" id="IPR000192">
    <property type="entry name" value="Aminotrans_V_dom"/>
</dbReference>
<dbReference type="GO" id="GO:0005737">
    <property type="term" value="C:cytoplasm"/>
    <property type="evidence" value="ECO:0007669"/>
    <property type="project" value="UniProtKB-SubCell"/>
</dbReference>
<comment type="pathway">
    <text evidence="2 12 13">Amino-acid biosynthesis; L-serine biosynthesis; L-serine from 3-phospho-D-glycerate: step 2/3.</text>
</comment>
<feature type="binding site" evidence="12">
    <location>
        <position position="101"/>
    </location>
    <ligand>
        <name>pyridoxal 5'-phosphate</name>
        <dbReference type="ChEBI" id="CHEBI:597326"/>
    </ligand>
</feature>
<proteinExistence type="inferred from homology"/>
<dbReference type="Pfam" id="PF00266">
    <property type="entry name" value="Aminotran_5"/>
    <property type="match status" value="1"/>
</dbReference>
<comment type="cofactor">
    <cofactor evidence="12">
        <name>pyridoxal 5'-phosphate</name>
        <dbReference type="ChEBI" id="CHEBI:597326"/>
    </cofactor>
    <text evidence="12">Binds 1 pyridoxal phosphate per subunit.</text>
</comment>
<dbReference type="Gene3D" id="3.40.640.10">
    <property type="entry name" value="Type I PLP-dependent aspartate aminotransferase-like (Major domain)"/>
    <property type="match status" value="1"/>
</dbReference>
<evidence type="ECO:0000313" key="16">
    <source>
        <dbReference type="Proteomes" id="UP000571554"/>
    </source>
</evidence>
<evidence type="ECO:0000259" key="14">
    <source>
        <dbReference type="Pfam" id="PF00266"/>
    </source>
</evidence>
<keyword evidence="8 12" id="KW-0664">Pyridoxine biosynthesis</keyword>
<keyword evidence="16" id="KW-1185">Reference proteome</keyword>
<dbReference type="InterPro" id="IPR015422">
    <property type="entry name" value="PyrdxlP-dep_Trfase_small"/>
</dbReference>
<dbReference type="PANTHER" id="PTHR43247">
    <property type="entry name" value="PHOSPHOSERINE AMINOTRANSFERASE"/>
    <property type="match status" value="1"/>
</dbReference>
<comment type="catalytic activity">
    <reaction evidence="11 12 13">
        <text>O-phospho-L-serine + 2-oxoglutarate = 3-phosphooxypyruvate + L-glutamate</text>
        <dbReference type="Rhea" id="RHEA:14329"/>
        <dbReference type="ChEBI" id="CHEBI:16810"/>
        <dbReference type="ChEBI" id="CHEBI:18110"/>
        <dbReference type="ChEBI" id="CHEBI:29985"/>
        <dbReference type="ChEBI" id="CHEBI:57524"/>
        <dbReference type="EC" id="2.6.1.52"/>
    </reaction>
</comment>
<comment type="function">
    <text evidence="12">Catalyzes the reversible conversion of 3-phosphohydroxypyruvate to phosphoserine and of 3-hydroxy-2-oxo-4-phosphonooxybutanoate to phosphohydroxythreonine.</text>
</comment>
<dbReference type="CDD" id="cd00611">
    <property type="entry name" value="PSAT_like"/>
    <property type="match status" value="1"/>
</dbReference>
<evidence type="ECO:0000256" key="13">
    <source>
        <dbReference type="RuleBase" id="RU004505"/>
    </source>
</evidence>
<comment type="pathway">
    <text evidence="1 12">Cofactor biosynthesis; pyridoxine 5'-phosphate biosynthesis; pyridoxine 5'-phosphate from D-erythrose 4-phosphate: step 3/5.</text>
</comment>
<accession>A0A7W9WQQ2</accession>
<comment type="caution">
    <text evidence="12">Lacks conserved residue(s) required for the propagation of feature annotation.</text>
</comment>
<keyword evidence="7 12" id="KW-0663">Pyridoxal phosphate</keyword>
<dbReference type="SUPFAM" id="SSF53383">
    <property type="entry name" value="PLP-dependent transferases"/>
    <property type="match status" value="1"/>
</dbReference>
<evidence type="ECO:0000256" key="5">
    <source>
        <dbReference type="ARBA" id="ARBA00022605"/>
    </source>
</evidence>
<keyword evidence="9 12" id="KW-0718">Serine biosynthesis</keyword>